<dbReference type="PANTHER" id="PTHR10772:SF58">
    <property type="entry name" value="CO-CHAPERONIN GROES"/>
    <property type="match status" value="1"/>
</dbReference>
<dbReference type="Gene3D" id="2.30.33.40">
    <property type="entry name" value="GroES chaperonin"/>
    <property type="match status" value="1"/>
</dbReference>
<dbReference type="SMART" id="SM00883">
    <property type="entry name" value="Cpn10"/>
    <property type="match status" value="1"/>
</dbReference>
<keyword evidence="2" id="KW-0143">Chaperone</keyword>
<dbReference type="SUPFAM" id="SSF50129">
    <property type="entry name" value="GroES-like"/>
    <property type="match status" value="1"/>
</dbReference>
<evidence type="ECO:0000313" key="4">
    <source>
        <dbReference type="Proteomes" id="UP001597545"/>
    </source>
</evidence>
<evidence type="ECO:0000313" key="3">
    <source>
        <dbReference type="EMBL" id="MFD2546090.1"/>
    </source>
</evidence>
<dbReference type="Proteomes" id="UP001597545">
    <property type="component" value="Unassembled WGS sequence"/>
</dbReference>
<dbReference type="RefSeq" id="WP_380899539.1">
    <property type="nucleotide sequence ID" value="NZ_JBHUEG010000002.1"/>
</dbReference>
<keyword evidence="4" id="KW-1185">Reference proteome</keyword>
<comment type="similarity">
    <text evidence="1">Belongs to the GroES chaperonin family.</text>
</comment>
<organism evidence="3 4">
    <name type="scientific">Sphingobacterium suaedae</name>
    <dbReference type="NCBI Taxonomy" id="1686402"/>
    <lineage>
        <taxon>Bacteria</taxon>
        <taxon>Pseudomonadati</taxon>
        <taxon>Bacteroidota</taxon>
        <taxon>Sphingobacteriia</taxon>
        <taxon>Sphingobacteriales</taxon>
        <taxon>Sphingobacteriaceae</taxon>
        <taxon>Sphingobacterium</taxon>
    </lineage>
</organism>
<dbReference type="EMBL" id="JBHULR010000001">
    <property type="protein sequence ID" value="MFD2546090.1"/>
    <property type="molecule type" value="Genomic_DNA"/>
</dbReference>
<name>A0ABW5KCU3_9SPHI</name>
<sequence length="126" mass="14340">MNLTLTEDNKLKKIMIVGDRVLVKPVAGDERTESGLYLPPGVQEKEKVQRGYVMKTGPGYVLPAISDEGDDWRPREDQVRYIPLQVREGDLVLFQAGMATEINYSGGKYYIMPHQAILMLEREEEI</sequence>
<protein>
    <submittedName>
        <fullName evidence="3">Co-chaperone GroES</fullName>
    </submittedName>
</protein>
<dbReference type="InterPro" id="IPR037124">
    <property type="entry name" value="Chaperonin_GroES_sf"/>
</dbReference>
<evidence type="ECO:0000256" key="2">
    <source>
        <dbReference type="ARBA" id="ARBA00023186"/>
    </source>
</evidence>
<proteinExistence type="inferred from homology"/>
<dbReference type="CDD" id="cd00320">
    <property type="entry name" value="cpn10"/>
    <property type="match status" value="1"/>
</dbReference>
<dbReference type="Pfam" id="PF00166">
    <property type="entry name" value="Cpn10"/>
    <property type="match status" value="1"/>
</dbReference>
<dbReference type="InterPro" id="IPR020818">
    <property type="entry name" value="Chaperonin_GroES"/>
</dbReference>
<gene>
    <name evidence="3" type="ORF">ACFSR5_00380</name>
</gene>
<dbReference type="PANTHER" id="PTHR10772">
    <property type="entry name" value="10 KDA HEAT SHOCK PROTEIN"/>
    <property type="match status" value="1"/>
</dbReference>
<evidence type="ECO:0000256" key="1">
    <source>
        <dbReference type="ARBA" id="ARBA00006975"/>
    </source>
</evidence>
<dbReference type="InterPro" id="IPR011032">
    <property type="entry name" value="GroES-like_sf"/>
</dbReference>
<reference evidence="4" key="1">
    <citation type="journal article" date="2019" name="Int. J. Syst. Evol. Microbiol.">
        <title>The Global Catalogue of Microorganisms (GCM) 10K type strain sequencing project: providing services to taxonomists for standard genome sequencing and annotation.</title>
        <authorList>
            <consortium name="The Broad Institute Genomics Platform"/>
            <consortium name="The Broad Institute Genome Sequencing Center for Infectious Disease"/>
            <person name="Wu L."/>
            <person name="Ma J."/>
        </authorList>
    </citation>
    <scope>NUCLEOTIDE SEQUENCE [LARGE SCALE GENOMIC DNA]</scope>
    <source>
        <strain evidence="4">KCTC 42662</strain>
    </source>
</reference>
<comment type="caution">
    <text evidence="3">The sequence shown here is derived from an EMBL/GenBank/DDBJ whole genome shotgun (WGS) entry which is preliminary data.</text>
</comment>
<accession>A0ABW5KCU3</accession>